<dbReference type="PANTHER" id="PTHR31378:SF29">
    <property type="entry name" value="EGF-LIKE DOMAIN-CONTAINING PROTEIN-RELATED"/>
    <property type="match status" value="1"/>
</dbReference>
<dbReference type="InterPro" id="IPR055463">
    <property type="entry name" value="DUF7035"/>
</dbReference>
<evidence type="ECO:0000313" key="2">
    <source>
        <dbReference type="EMBL" id="EGC38208.1"/>
    </source>
</evidence>
<dbReference type="Pfam" id="PF23034">
    <property type="entry name" value="DUF7035"/>
    <property type="match status" value="1"/>
</dbReference>
<protein>
    <recommendedName>
        <fullName evidence="1">DUF7035 domain-containing protein</fullName>
    </recommendedName>
</protein>
<reference evidence="3" key="1">
    <citation type="journal article" date="2011" name="Genome Biol.">
        <title>Comparative genomics of the social amoebae Dictyostelium discoideum and Dictyostelium purpureum.</title>
        <authorList>
            <consortium name="US DOE Joint Genome Institute (JGI-PGF)"/>
            <person name="Sucgang R."/>
            <person name="Kuo A."/>
            <person name="Tian X."/>
            <person name="Salerno W."/>
            <person name="Parikh A."/>
            <person name="Feasley C.L."/>
            <person name="Dalin E."/>
            <person name="Tu H."/>
            <person name="Huang E."/>
            <person name="Barry K."/>
            <person name="Lindquist E."/>
            <person name="Shapiro H."/>
            <person name="Bruce D."/>
            <person name="Schmutz J."/>
            <person name="Salamov A."/>
            <person name="Fey P."/>
            <person name="Gaudet P."/>
            <person name="Anjard C."/>
            <person name="Babu M.M."/>
            <person name="Basu S."/>
            <person name="Bushmanova Y."/>
            <person name="van der Wel H."/>
            <person name="Katoh-Kurasawa M."/>
            <person name="Dinh C."/>
            <person name="Coutinho P.M."/>
            <person name="Saito T."/>
            <person name="Elias M."/>
            <person name="Schaap P."/>
            <person name="Kay R.R."/>
            <person name="Henrissat B."/>
            <person name="Eichinger L."/>
            <person name="Rivero F."/>
            <person name="Putnam N.H."/>
            <person name="West C.M."/>
            <person name="Loomis W.F."/>
            <person name="Chisholm R.L."/>
            <person name="Shaulsky G."/>
            <person name="Strassmann J.E."/>
            <person name="Queller D.C."/>
            <person name="Kuspa A."/>
            <person name="Grigoriev I.V."/>
        </authorList>
    </citation>
    <scope>NUCLEOTIDE SEQUENCE [LARGE SCALE GENOMIC DNA]</scope>
    <source>
        <strain evidence="3">QSDP1</strain>
    </source>
</reference>
<dbReference type="KEGG" id="dpp:DICPUDRAFT_29091"/>
<dbReference type="STRING" id="5786.F0ZCW6"/>
<dbReference type="InParanoid" id="F0ZCW6"/>
<dbReference type="AlphaFoldDB" id="F0ZCW6"/>
<dbReference type="GeneID" id="10502563"/>
<sequence length="159" mass="18120">YGVWNATLGMFQIEFVIKKNSVPTGRIQYQILNDQTMYVSSDFLPESAQLIVKKSNFDGVGPVFTKIEKLSLVDKHSFGWLLYISDPINGFESGEITVMGSMDNSIYNFYLNTTNLIGGDIYEGIWQIRMDLDPRTCVNQNYTITYVRLLDSIGQKSIF</sequence>
<evidence type="ECO:0000313" key="3">
    <source>
        <dbReference type="Proteomes" id="UP000001064"/>
    </source>
</evidence>
<dbReference type="OrthoDB" id="24244at2759"/>
<gene>
    <name evidence="2" type="ORF">DICPUDRAFT_29091</name>
</gene>
<organism evidence="2 3">
    <name type="scientific">Dictyostelium purpureum</name>
    <name type="common">Slime mold</name>
    <dbReference type="NCBI Taxonomy" id="5786"/>
    <lineage>
        <taxon>Eukaryota</taxon>
        <taxon>Amoebozoa</taxon>
        <taxon>Evosea</taxon>
        <taxon>Eumycetozoa</taxon>
        <taxon>Dictyostelia</taxon>
        <taxon>Dictyosteliales</taxon>
        <taxon>Dictyosteliaceae</taxon>
        <taxon>Dictyostelium</taxon>
    </lineage>
</organism>
<evidence type="ECO:0000259" key="1">
    <source>
        <dbReference type="Pfam" id="PF23034"/>
    </source>
</evidence>
<dbReference type="PANTHER" id="PTHR31378">
    <property type="entry name" value="EGF-LIKE DOMAIN-CONTAINING PROTEIN-RELATED-RELATED"/>
    <property type="match status" value="1"/>
</dbReference>
<dbReference type="Proteomes" id="UP000001064">
    <property type="component" value="Unassembled WGS sequence"/>
</dbReference>
<dbReference type="VEuPathDB" id="AmoebaDB:DICPUDRAFT_29091"/>
<proteinExistence type="predicted"/>
<feature type="non-terminal residue" evidence="2">
    <location>
        <position position="1"/>
    </location>
</feature>
<dbReference type="EMBL" id="GL870981">
    <property type="protein sequence ID" value="EGC38208.1"/>
    <property type="molecule type" value="Genomic_DNA"/>
</dbReference>
<feature type="domain" description="DUF7035" evidence="1">
    <location>
        <begin position="57"/>
        <end position="159"/>
    </location>
</feature>
<name>F0ZCW6_DICPU</name>
<dbReference type="RefSeq" id="XP_003285246.1">
    <property type="nucleotide sequence ID" value="XM_003285198.1"/>
</dbReference>
<feature type="non-terminal residue" evidence="2">
    <location>
        <position position="159"/>
    </location>
</feature>
<accession>F0ZCW6</accession>
<keyword evidence="3" id="KW-1185">Reference proteome</keyword>